<evidence type="ECO:0000256" key="3">
    <source>
        <dbReference type="SAM" id="SignalP"/>
    </source>
</evidence>
<reference evidence="6" key="1">
    <citation type="journal article" date="2013" name="Genome Announc.">
        <title>Draft genome sequence of the grapevine dieback fungus Eutypa lata UCR-EL1.</title>
        <authorList>
            <person name="Blanco-Ulate B."/>
            <person name="Rolshausen P.E."/>
            <person name="Cantu D."/>
        </authorList>
    </citation>
    <scope>NUCLEOTIDE SEQUENCE [LARGE SCALE GENOMIC DNA]</scope>
    <source>
        <strain evidence="6">UCR-EL1</strain>
    </source>
</reference>
<dbReference type="KEGG" id="ela:UCREL1_4774"/>
<protein>
    <submittedName>
        <fullName evidence="5">Putative tap domain-containing protein</fullName>
    </submittedName>
</protein>
<keyword evidence="2" id="KW-0378">Hydrolase</keyword>
<evidence type="ECO:0000313" key="6">
    <source>
        <dbReference type="Proteomes" id="UP000012174"/>
    </source>
</evidence>
<feature type="domain" description="AB hydrolase-1" evidence="4">
    <location>
        <begin position="94"/>
        <end position="236"/>
    </location>
</feature>
<keyword evidence="6" id="KW-1185">Reference proteome</keyword>
<gene>
    <name evidence="5" type="ORF">UCREL1_4774</name>
</gene>
<dbReference type="EMBL" id="KB706287">
    <property type="protein sequence ID" value="EMR68213.1"/>
    <property type="molecule type" value="Genomic_DNA"/>
</dbReference>
<dbReference type="OMA" id="DNPAEYF"/>
<dbReference type="InterPro" id="IPR000073">
    <property type="entry name" value="AB_hydrolase_1"/>
</dbReference>
<dbReference type="Pfam" id="PF00561">
    <property type="entry name" value="Abhydrolase_1"/>
    <property type="match status" value="1"/>
</dbReference>
<dbReference type="Proteomes" id="UP000012174">
    <property type="component" value="Unassembled WGS sequence"/>
</dbReference>
<keyword evidence="3" id="KW-0732">Signal</keyword>
<dbReference type="GO" id="GO:0016787">
    <property type="term" value="F:hydrolase activity"/>
    <property type="evidence" value="ECO:0007669"/>
    <property type="project" value="UniProtKB-KW"/>
</dbReference>
<dbReference type="Gene3D" id="3.40.50.1820">
    <property type="entry name" value="alpha/beta hydrolase"/>
    <property type="match status" value="1"/>
</dbReference>
<proteinExistence type="inferred from homology"/>
<dbReference type="HOGENOM" id="CLU_013364_2_1_1"/>
<dbReference type="InterPro" id="IPR051601">
    <property type="entry name" value="Serine_prot/Carboxylest_S33"/>
</dbReference>
<comment type="similarity">
    <text evidence="1">Belongs to the peptidase S33 family.</text>
</comment>
<dbReference type="AlphaFoldDB" id="M7SUL7"/>
<dbReference type="OrthoDB" id="425534at2759"/>
<sequence>MGFFQNSLLVTLLGVTQGYSKYTTSKIQWGPCDDIEINSTIPYDCSDIRVPLDYTKPESNETLTLQLLRLPAVVQPSLGSIQLNFGGPGEAGRGSLVQLGATLQALSGGSYDLVTFDPRGTGNTIDFVCYENDIEMLTSLYEQQQLGNSSEVALGRQWAWASTEANRCQERAAVNGSLLSTAFVARDLMQVAEALEDDGLLRYWGFSYGTTLGATVAAMFADRIEQMVLDGVQNPHEYYHAHA</sequence>
<feature type="chain" id="PRO_5004085004" evidence="3">
    <location>
        <begin position="19"/>
        <end position="243"/>
    </location>
</feature>
<evidence type="ECO:0000256" key="2">
    <source>
        <dbReference type="ARBA" id="ARBA00022801"/>
    </source>
</evidence>
<evidence type="ECO:0000313" key="5">
    <source>
        <dbReference type="EMBL" id="EMR68213.1"/>
    </source>
</evidence>
<name>M7SUL7_EUTLA</name>
<evidence type="ECO:0000256" key="1">
    <source>
        <dbReference type="ARBA" id="ARBA00010088"/>
    </source>
</evidence>
<feature type="signal peptide" evidence="3">
    <location>
        <begin position="1"/>
        <end position="18"/>
    </location>
</feature>
<dbReference type="eggNOG" id="ENOG502RZ4D">
    <property type="taxonomic scope" value="Eukaryota"/>
</dbReference>
<organism evidence="5 6">
    <name type="scientific">Eutypa lata (strain UCR-EL1)</name>
    <name type="common">Grapevine dieback disease fungus</name>
    <name type="synonym">Eutypa armeniacae</name>
    <dbReference type="NCBI Taxonomy" id="1287681"/>
    <lineage>
        <taxon>Eukaryota</taxon>
        <taxon>Fungi</taxon>
        <taxon>Dikarya</taxon>
        <taxon>Ascomycota</taxon>
        <taxon>Pezizomycotina</taxon>
        <taxon>Sordariomycetes</taxon>
        <taxon>Xylariomycetidae</taxon>
        <taxon>Xylariales</taxon>
        <taxon>Diatrypaceae</taxon>
        <taxon>Eutypa</taxon>
    </lineage>
</organism>
<dbReference type="PANTHER" id="PTHR43248">
    <property type="entry name" value="2-SUCCINYL-6-HYDROXY-2,4-CYCLOHEXADIENE-1-CARBOXYLATE SYNTHASE"/>
    <property type="match status" value="1"/>
</dbReference>
<dbReference type="STRING" id="1287681.M7SUL7"/>
<dbReference type="InterPro" id="IPR029058">
    <property type="entry name" value="AB_hydrolase_fold"/>
</dbReference>
<accession>M7SUL7</accession>
<dbReference type="PANTHER" id="PTHR43248:SF25">
    <property type="entry name" value="AB HYDROLASE-1 DOMAIN-CONTAINING PROTEIN-RELATED"/>
    <property type="match status" value="1"/>
</dbReference>
<evidence type="ECO:0000259" key="4">
    <source>
        <dbReference type="Pfam" id="PF00561"/>
    </source>
</evidence>
<dbReference type="SUPFAM" id="SSF53474">
    <property type="entry name" value="alpha/beta-Hydrolases"/>
    <property type="match status" value="1"/>
</dbReference>